<protein>
    <recommendedName>
        <fullName evidence="3">Chromatin modification-related protein MEAF6</fullName>
    </recommendedName>
</protein>
<keyword evidence="7 9" id="KW-0804">Transcription</keyword>
<evidence type="ECO:0000256" key="1">
    <source>
        <dbReference type="ARBA" id="ARBA00004123"/>
    </source>
</evidence>
<evidence type="ECO:0000256" key="3">
    <source>
        <dbReference type="ARBA" id="ARBA00019141"/>
    </source>
</evidence>
<feature type="coiled-coil region" evidence="10">
    <location>
        <begin position="5"/>
        <end position="32"/>
    </location>
</feature>
<dbReference type="AlphaFoldDB" id="A0A2A2JE31"/>
<keyword evidence="5 9" id="KW-0805">Transcription regulation</keyword>
<name>A0A2A2JE31_9BILA</name>
<dbReference type="InterPro" id="IPR015418">
    <property type="entry name" value="Eaf6"/>
</dbReference>
<evidence type="ECO:0000313" key="12">
    <source>
        <dbReference type="EMBL" id="PAV60006.1"/>
    </source>
</evidence>
<keyword evidence="8" id="KW-0539">Nucleus</keyword>
<feature type="compositionally biased region" description="Basic and acidic residues" evidence="11">
    <location>
        <begin position="70"/>
        <end position="85"/>
    </location>
</feature>
<comment type="subcellular location">
    <subcellularLocation>
        <location evidence="1">Nucleus</location>
    </subcellularLocation>
</comment>
<feature type="region of interest" description="Disordered" evidence="11">
    <location>
        <begin position="65"/>
        <end position="86"/>
    </location>
</feature>
<dbReference type="GO" id="GO:0006325">
    <property type="term" value="P:chromatin organization"/>
    <property type="evidence" value="ECO:0007669"/>
    <property type="project" value="UniProtKB-KW"/>
</dbReference>
<evidence type="ECO:0000256" key="9">
    <source>
        <dbReference type="RuleBase" id="RU368022"/>
    </source>
</evidence>
<dbReference type="GO" id="GO:0005634">
    <property type="term" value="C:nucleus"/>
    <property type="evidence" value="ECO:0007669"/>
    <property type="project" value="UniProtKB-SubCell"/>
</dbReference>
<evidence type="ECO:0000256" key="10">
    <source>
        <dbReference type="SAM" id="Coils"/>
    </source>
</evidence>
<evidence type="ECO:0000256" key="2">
    <source>
        <dbReference type="ARBA" id="ARBA00010916"/>
    </source>
</evidence>
<reference evidence="12 13" key="1">
    <citation type="journal article" date="2017" name="Curr. Biol.">
        <title>Genome architecture and evolution of a unichromosomal asexual nematode.</title>
        <authorList>
            <person name="Fradin H."/>
            <person name="Zegar C."/>
            <person name="Gutwein M."/>
            <person name="Lucas J."/>
            <person name="Kovtun M."/>
            <person name="Corcoran D."/>
            <person name="Baugh L.R."/>
            <person name="Kiontke K."/>
            <person name="Gunsalus K."/>
            <person name="Fitch D.H."/>
            <person name="Piano F."/>
        </authorList>
    </citation>
    <scope>NUCLEOTIDE SEQUENCE [LARGE SCALE GENOMIC DNA]</scope>
    <source>
        <strain evidence="12">PF1309</strain>
    </source>
</reference>
<evidence type="ECO:0000256" key="8">
    <source>
        <dbReference type="ARBA" id="ARBA00023242"/>
    </source>
</evidence>
<comment type="similarity">
    <text evidence="2 9">Belongs to the EAF6 family.</text>
</comment>
<dbReference type="Proteomes" id="UP000218231">
    <property type="component" value="Unassembled WGS sequence"/>
</dbReference>
<keyword evidence="13" id="KW-1185">Reference proteome</keyword>
<evidence type="ECO:0000256" key="6">
    <source>
        <dbReference type="ARBA" id="ARBA00023054"/>
    </source>
</evidence>
<dbReference type="PANTHER" id="PTHR13476">
    <property type="entry name" value="CHROMATIN MODIFICATION-RELATED PROTEIN MEAF6"/>
    <property type="match status" value="1"/>
</dbReference>
<proteinExistence type="inferred from homology"/>
<accession>A0A2A2JE31</accession>
<evidence type="ECO:0000313" key="13">
    <source>
        <dbReference type="Proteomes" id="UP000218231"/>
    </source>
</evidence>
<evidence type="ECO:0000256" key="7">
    <source>
        <dbReference type="ARBA" id="ARBA00023163"/>
    </source>
</evidence>
<evidence type="ECO:0000256" key="11">
    <source>
        <dbReference type="SAM" id="MobiDB-lite"/>
    </source>
</evidence>
<organism evidence="12 13">
    <name type="scientific">Diploscapter pachys</name>
    <dbReference type="NCBI Taxonomy" id="2018661"/>
    <lineage>
        <taxon>Eukaryota</taxon>
        <taxon>Metazoa</taxon>
        <taxon>Ecdysozoa</taxon>
        <taxon>Nematoda</taxon>
        <taxon>Chromadorea</taxon>
        <taxon>Rhabditida</taxon>
        <taxon>Rhabditina</taxon>
        <taxon>Rhabditomorpha</taxon>
        <taxon>Rhabditoidea</taxon>
        <taxon>Rhabditidae</taxon>
        <taxon>Diploscapter</taxon>
    </lineage>
</organism>
<keyword evidence="4" id="KW-0156">Chromatin regulator</keyword>
<gene>
    <name evidence="12" type="ORF">WR25_18052</name>
</gene>
<evidence type="ECO:0000256" key="4">
    <source>
        <dbReference type="ARBA" id="ARBA00022853"/>
    </source>
</evidence>
<sequence length="139" mass="15416">MSKDQQDLKKELHELIKKRAEIAETLEALETQIYNFEGSYLEETAEYGNVIRGWNHYALAAPPSKSQPIRLEKKSGRKGPKDSDRLFSYSSVTSPAAIKHAHASAAAASREDRQHAAMALVNGDDDGVSCHSSFYFLSC</sequence>
<evidence type="ECO:0000256" key="5">
    <source>
        <dbReference type="ARBA" id="ARBA00023015"/>
    </source>
</evidence>
<comment type="caution">
    <text evidence="12">The sequence shown here is derived from an EMBL/GenBank/DDBJ whole genome shotgun (WGS) entry which is preliminary data.</text>
</comment>
<keyword evidence="6 10" id="KW-0175">Coiled coil</keyword>
<dbReference type="Pfam" id="PF09340">
    <property type="entry name" value="NuA4"/>
    <property type="match status" value="1"/>
</dbReference>
<dbReference type="STRING" id="2018661.A0A2A2JE31"/>
<dbReference type="OrthoDB" id="440324at2759"/>
<dbReference type="EMBL" id="LIAE01010490">
    <property type="protein sequence ID" value="PAV60006.1"/>
    <property type="molecule type" value="Genomic_DNA"/>
</dbReference>
<dbReference type="GO" id="GO:0000123">
    <property type="term" value="C:histone acetyltransferase complex"/>
    <property type="evidence" value="ECO:0007669"/>
    <property type="project" value="InterPro"/>
</dbReference>